<proteinExistence type="predicted"/>
<evidence type="ECO:0000313" key="3">
    <source>
        <dbReference type="Proteomes" id="UP000236742"/>
    </source>
</evidence>
<dbReference type="Proteomes" id="UP000236742">
    <property type="component" value="Unassembled WGS sequence"/>
</dbReference>
<gene>
    <name evidence="2" type="ORF">SAMN05421751_11163</name>
</gene>
<dbReference type="InterPro" id="IPR028992">
    <property type="entry name" value="Hedgehog/Intein_dom"/>
</dbReference>
<organism evidence="2 3">
    <name type="scientific">Jhaorihella thermophila</name>
    <dbReference type="NCBI Taxonomy" id="488547"/>
    <lineage>
        <taxon>Bacteria</taxon>
        <taxon>Pseudomonadati</taxon>
        <taxon>Pseudomonadota</taxon>
        <taxon>Alphaproteobacteria</taxon>
        <taxon>Rhodobacterales</taxon>
        <taxon>Paracoccaceae</taxon>
        <taxon>Jhaorihella</taxon>
    </lineage>
</organism>
<dbReference type="Pfam" id="PF13403">
    <property type="entry name" value="Hint_2"/>
    <property type="match status" value="1"/>
</dbReference>
<reference evidence="2 3" key="1">
    <citation type="submission" date="2016-10" db="EMBL/GenBank/DDBJ databases">
        <authorList>
            <person name="de Groot N.N."/>
        </authorList>
    </citation>
    <scope>NUCLEOTIDE SEQUENCE [LARGE SCALE GENOMIC DNA]</scope>
    <source>
        <strain evidence="2 3">DSM 23413</strain>
    </source>
</reference>
<evidence type="ECO:0000313" key="2">
    <source>
        <dbReference type="EMBL" id="SEG11724.1"/>
    </source>
</evidence>
<protein>
    <submittedName>
        <fullName evidence="2">Hint domain-containing protein</fullName>
    </submittedName>
</protein>
<dbReference type="RefSeq" id="WP_104008590.1">
    <property type="nucleotide sequence ID" value="NZ_FNVD01000011.1"/>
</dbReference>
<dbReference type="EMBL" id="FNVD01000011">
    <property type="protein sequence ID" value="SEG11724.1"/>
    <property type="molecule type" value="Genomic_DNA"/>
</dbReference>
<dbReference type="SUPFAM" id="SSF51294">
    <property type="entry name" value="Hedgehog/intein (Hint) domain"/>
    <property type="match status" value="1"/>
</dbReference>
<name>A0A1H5XIV6_9RHOB</name>
<dbReference type="Gene3D" id="2.170.16.10">
    <property type="entry name" value="Hedgehog/Intein (Hint) domain"/>
    <property type="match status" value="1"/>
</dbReference>
<dbReference type="OrthoDB" id="6305173at2"/>
<keyword evidence="3" id="KW-1185">Reference proteome</keyword>
<sequence>MSGKFKSFWNKGDHAVEHTDQFWVLDPAVPPKPGAALEVRELTFTDRGGDGEINRWGCDSIDGHRVTHVWNGDTVTVKIPGEGLVTVKGATIYAKGMSAVFTPTDGTVLKDAEFVSSSFVKTNGTLELADLEPACFTPGTLIDTDCGPRPVEAIGRGDRVLTKDDGYLAVVWVGRRTVSARGQFAPVRIGAGVLGNRRPLLVSPAHRVLVTGWAAELHVGRPEVLVAARHLVDGRRVRVRQGGAVTYLHLGFDRHALVSSEGVWTESHFASVAGRAEGAALFPGRVRPPKLVRPEAGRAEARILAEAVCRGAMPAL</sequence>
<feature type="domain" description="Hedgehog/Intein (Hint)" evidence="1">
    <location>
        <begin position="135"/>
        <end position="269"/>
    </location>
</feature>
<dbReference type="InterPro" id="IPR036844">
    <property type="entry name" value="Hint_dom_sf"/>
</dbReference>
<dbReference type="AlphaFoldDB" id="A0A1H5XIV6"/>
<evidence type="ECO:0000259" key="1">
    <source>
        <dbReference type="Pfam" id="PF13403"/>
    </source>
</evidence>
<accession>A0A1H5XIV6</accession>